<dbReference type="PANTHER" id="PTHR37694:SF1">
    <property type="entry name" value="SLR8022 PROTEIN"/>
    <property type="match status" value="1"/>
</dbReference>
<organism evidence="2 3">
    <name type="scientific">Tannerella forsythia</name>
    <name type="common">Bacteroides forsythus</name>
    <dbReference type="NCBI Taxonomy" id="28112"/>
    <lineage>
        <taxon>Bacteria</taxon>
        <taxon>Pseudomonadati</taxon>
        <taxon>Bacteroidota</taxon>
        <taxon>Bacteroidia</taxon>
        <taxon>Bacteroidales</taxon>
        <taxon>Tannerellaceae</taxon>
        <taxon>Tannerella</taxon>
    </lineage>
</organism>
<evidence type="ECO:0000259" key="1">
    <source>
        <dbReference type="Pfam" id="PF07883"/>
    </source>
</evidence>
<dbReference type="SUPFAM" id="SSF51182">
    <property type="entry name" value="RmlC-like cupins"/>
    <property type="match status" value="1"/>
</dbReference>
<dbReference type="EMBL" id="RQYN01000013">
    <property type="protein sequence ID" value="RRD76612.1"/>
    <property type="molecule type" value="Genomic_DNA"/>
</dbReference>
<dbReference type="Pfam" id="PF07883">
    <property type="entry name" value="Cupin_2"/>
    <property type="match status" value="1"/>
</dbReference>
<dbReference type="PANTHER" id="PTHR37694">
    <property type="entry name" value="SLR8022 PROTEIN"/>
    <property type="match status" value="1"/>
</dbReference>
<dbReference type="Gene3D" id="2.60.120.10">
    <property type="entry name" value="Jelly Rolls"/>
    <property type="match status" value="1"/>
</dbReference>
<dbReference type="InterPro" id="IPR011051">
    <property type="entry name" value="RmlC_Cupin_sf"/>
</dbReference>
<reference evidence="2 3" key="1">
    <citation type="submission" date="2018-11" db="EMBL/GenBank/DDBJ databases">
        <title>Genomes From Bacteria Associated with the Canine Oral Cavity: a Test Case for Automated Genome-Based Taxonomic Assignment.</title>
        <authorList>
            <person name="Coil D.A."/>
            <person name="Jospin G."/>
            <person name="Darling A.E."/>
            <person name="Wallis C."/>
            <person name="Davis I.J."/>
            <person name="Harris S."/>
            <person name="Eisen J.A."/>
            <person name="Holcombe L.J."/>
            <person name="O'Flynn C."/>
        </authorList>
    </citation>
    <scope>NUCLEOTIDE SEQUENCE [LARGE SCALE GENOMIC DNA]</scope>
    <source>
        <strain evidence="2 3">OH1426_COT-023</strain>
    </source>
</reference>
<dbReference type="CDD" id="cd02230">
    <property type="entry name" value="cupin_HP0902-like"/>
    <property type="match status" value="1"/>
</dbReference>
<dbReference type="InterPro" id="IPR013096">
    <property type="entry name" value="Cupin_2"/>
</dbReference>
<sequence length="109" mass="12004">MTTFDKATVIALEASVDYTQGGVISKQVTKNRAGNITIFSFDKGQGLSEHTAPFDAFVQVFDGEAEIRIDGAPHILKKGDCIIMPAHRPHALKAIERFKMLLTMIRGEE</sequence>
<dbReference type="RefSeq" id="WP_124789720.1">
    <property type="nucleotide sequence ID" value="NZ_RQYN01000013.1"/>
</dbReference>
<gene>
    <name evidence="2" type="ORF">EII41_05250</name>
</gene>
<feature type="domain" description="Cupin type-2" evidence="1">
    <location>
        <begin position="38"/>
        <end position="96"/>
    </location>
</feature>
<protein>
    <submittedName>
        <fullName evidence="2">Cupin domain-containing protein</fullName>
    </submittedName>
</protein>
<dbReference type="AlphaFoldDB" id="A0A3P1YZV4"/>
<name>A0A3P1YZV4_TANFO</name>
<dbReference type="InterPro" id="IPR014710">
    <property type="entry name" value="RmlC-like_jellyroll"/>
</dbReference>
<proteinExistence type="predicted"/>
<evidence type="ECO:0000313" key="2">
    <source>
        <dbReference type="EMBL" id="RRD76612.1"/>
    </source>
</evidence>
<evidence type="ECO:0000313" key="3">
    <source>
        <dbReference type="Proteomes" id="UP000279860"/>
    </source>
</evidence>
<accession>A0A3P1YZV4</accession>
<comment type="caution">
    <text evidence="2">The sequence shown here is derived from an EMBL/GenBank/DDBJ whole genome shotgun (WGS) entry which is preliminary data.</text>
</comment>
<dbReference type="Proteomes" id="UP000279860">
    <property type="component" value="Unassembled WGS sequence"/>
</dbReference>